<feature type="region of interest" description="Disordered" evidence="1">
    <location>
        <begin position="117"/>
        <end position="345"/>
    </location>
</feature>
<feature type="compositionally biased region" description="Polar residues" evidence="1">
    <location>
        <begin position="899"/>
        <end position="928"/>
    </location>
</feature>
<keyword evidence="4" id="KW-1185">Reference proteome</keyword>
<feature type="compositionally biased region" description="Basic and acidic residues" evidence="1">
    <location>
        <begin position="677"/>
        <end position="689"/>
    </location>
</feature>
<feature type="region of interest" description="Disordered" evidence="1">
    <location>
        <begin position="1"/>
        <end position="20"/>
    </location>
</feature>
<feature type="compositionally biased region" description="Basic residues" evidence="1">
    <location>
        <begin position="234"/>
        <end position="255"/>
    </location>
</feature>
<feature type="compositionally biased region" description="Low complexity" evidence="1">
    <location>
        <begin position="985"/>
        <end position="997"/>
    </location>
</feature>
<feature type="domain" description="DUF4592" evidence="2">
    <location>
        <begin position="120"/>
        <end position="250"/>
    </location>
</feature>
<feature type="compositionally biased region" description="Basic and acidic residues" evidence="1">
    <location>
        <begin position="620"/>
        <end position="658"/>
    </location>
</feature>
<gene>
    <name evidence="3" type="ORF">J4Q44_G00047420</name>
</gene>
<reference evidence="3 4" key="1">
    <citation type="submission" date="2021-04" db="EMBL/GenBank/DDBJ databases">
        <authorList>
            <person name="De Guttry C."/>
            <person name="Zahm M."/>
            <person name="Klopp C."/>
            <person name="Cabau C."/>
            <person name="Louis A."/>
            <person name="Berthelot C."/>
            <person name="Parey E."/>
            <person name="Roest Crollius H."/>
            <person name="Montfort J."/>
            <person name="Robinson-Rechavi M."/>
            <person name="Bucao C."/>
            <person name="Bouchez O."/>
            <person name="Gislard M."/>
            <person name="Lluch J."/>
            <person name="Milhes M."/>
            <person name="Lampietro C."/>
            <person name="Lopez Roques C."/>
            <person name="Donnadieu C."/>
            <person name="Braasch I."/>
            <person name="Desvignes T."/>
            <person name="Postlethwait J."/>
            <person name="Bobe J."/>
            <person name="Wedekind C."/>
            <person name="Guiguen Y."/>
        </authorList>
    </citation>
    <scope>NUCLEOTIDE SEQUENCE [LARGE SCALE GENOMIC DNA]</scope>
    <source>
        <strain evidence="3">Cs_M1</strain>
        <tissue evidence="3">Blood</tissue>
    </source>
</reference>
<feature type="compositionally biased region" description="Polar residues" evidence="1">
    <location>
        <begin position="469"/>
        <end position="485"/>
    </location>
</feature>
<evidence type="ECO:0000313" key="3">
    <source>
        <dbReference type="EMBL" id="KAK6325400.1"/>
    </source>
</evidence>
<feature type="compositionally biased region" description="Polar residues" evidence="1">
    <location>
        <begin position="437"/>
        <end position="447"/>
    </location>
</feature>
<feature type="compositionally biased region" description="Polar residues" evidence="1">
    <location>
        <begin position="860"/>
        <end position="876"/>
    </location>
</feature>
<feature type="compositionally biased region" description="Polar residues" evidence="1">
    <location>
        <begin position="411"/>
        <end position="425"/>
    </location>
</feature>
<feature type="compositionally biased region" description="Polar residues" evidence="1">
    <location>
        <begin position="961"/>
        <end position="975"/>
    </location>
</feature>
<dbReference type="PANTHER" id="PTHR47743">
    <property type="entry name" value="KIAA1210 / KIAA1211 FAMILY MEMBER"/>
    <property type="match status" value="1"/>
</dbReference>
<feature type="compositionally biased region" description="Acidic residues" evidence="1">
    <location>
        <begin position="280"/>
        <end position="295"/>
    </location>
</feature>
<feature type="compositionally biased region" description="Polar residues" evidence="1">
    <location>
        <begin position="221"/>
        <end position="231"/>
    </location>
</feature>
<feature type="compositionally biased region" description="Polar residues" evidence="1">
    <location>
        <begin position="192"/>
        <end position="205"/>
    </location>
</feature>
<dbReference type="AlphaFoldDB" id="A0AAN8R1Y3"/>
<feature type="compositionally biased region" description="Basic and acidic residues" evidence="1">
    <location>
        <begin position="380"/>
        <end position="389"/>
    </location>
</feature>
<evidence type="ECO:0000259" key="2">
    <source>
        <dbReference type="Pfam" id="PF15262"/>
    </source>
</evidence>
<dbReference type="EMBL" id="JAGTTL010000003">
    <property type="protein sequence ID" value="KAK6325400.1"/>
    <property type="molecule type" value="Genomic_DNA"/>
</dbReference>
<feature type="compositionally biased region" description="Polar residues" evidence="1">
    <location>
        <begin position="546"/>
        <end position="562"/>
    </location>
</feature>
<feature type="compositionally biased region" description="Pro residues" evidence="1">
    <location>
        <begin position="826"/>
        <end position="840"/>
    </location>
</feature>
<evidence type="ECO:0000256" key="1">
    <source>
        <dbReference type="SAM" id="MobiDB-lite"/>
    </source>
</evidence>
<comment type="caution">
    <text evidence="3">The sequence shown here is derived from an EMBL/GenBank/DDBJ whole genome shotgun (WGS) entry which is preliminary data.</text>
</comment>
<feature type="region of interest" description="Disordered" evidence="1">
    <location>
        <begin position="361"/>
        <end position="1021"/>
    </location>
</feature>
<proteinExistence type="predicted"/>
<dbReference type="InterPro" id="IPR026713">
    <property type="entry name" value="CRACD-like"/>
</dbReference>
<dbReference type="PANTHER" id="PTHR47743:SF1">
    <property type="entry name" value="CRACD-LIKE PROTEIN"/>
    <property type="match status" value="1"/>
</dbReference>
<dbReference type="InterPro" id="IPR028030">
    <property type="entry name" value="DUF4592"/>
</dbReference>
<protein>
    <recommendedName>
        <fullName evidence="2">DUF4592 domain-containing protein</fullName>
    </recommendedName>
</protein>
<accession>A0AAN8R1Y3</accession>
<feature type="compositionally biased region" description="Basic and acidic residues" evidence="1">
    <location>
        <begin position="701"/>
        <end position="715"/>
    </location>
</feature>
<sequence length="1021" mass="110894">MDTNAGEGEGSGEELTGRKKSRFKQLKSRLFGRLKWKETEGLIKQSQSASDVTADVIAPGVDDSEDDCLGGPKTLGSRALSHDSIFLADQSQSSSEPTRILSQENVHGRIRELQLKLQQQNMRLGPPPLLIPGKRLEDSGATSEDDGLPQSPPDIVFHDRTAQGPSYKFPDTHRHHSSLSLAGTGSEEEEQCLSQPSSRPLSPNPASLCDPEPSPAVDFTSPAQYTPSLDSSAARHRMSVKPRNQRASAKGRKGPPRASRPCSESLSDLDPDQPLSGREEEQDGTEDEDREEEEERERPFSSSPEDSEEKPWQSVPPGGQKAVLQRQKSSEPEGRVTTNPLYLQDMSLVVDLSSVPEPMTKTYILETPSQSSSPSAAVEEPQKPQEPIRIKQPSTVIHTHPSQDKRDIQDNSDQGSRPGSTSEKTLSMPLSPVYGSDNVTSTTNQLPSKEKPEENMTPATSNKRDRLSRNTQGLSLADTSSSTHHSALPTPAPCVIKQTQRPASERESVRETTAVPPSGVNEETSKLDLVQRITGPPTGQEDTLPGANSFSTSSLRQRSKSVAGSAHTGTRDEEMNGEGKGGEGLVAKNPDQGSVRRQGVKPEQATFKGLEENQSQPSPQERKVKTEVEVVEETGLKGGEKRDGQSERKEENDQEQGRRSAFGVKLRTTSQSLKYRLQRDQEFRVESHSVEVIATTTAEPVKGEIDTSSKIRGDFANKALRKGPSQVSDCPPSSTATPPYTPDRNRLKENQDDDDTDLVVDAFLSPDKGPSSRPALRGAETPGSNGSAGSEPVWMSMAREKTRSLQQHLTPETEHGTGGTTTPQYTPSPRPAPTPAPQPRLQPTAQPSTQPPLQSQPSTKTASQKQTSPPVVQLPSQPIPRTRPILRGLQLTAKLKTLPSEQPNTQTASQLTPQGTAQQLTQPSSQPHMPTRPTLRGASERSATSLKRAEKMPVEKWTDRALSTGTMGESGNGQIEIQIAKPEISSSSPPTSSSSLSHRGQPTWMELAKRKSLAWSDKTMD</sequence>
<organism evidence="3 4">
    <name type="scientific">Coregonus suidteri</name>
    <dbReference type="NCBI Taxonomy" id="861788"/>
    <lineage>
        <taxon>Eukaryota</taxon>
        <taxon>Metazoa</taxon>
        <taxon>Chordata</taxon>
        <taxon>Craniata</taxon>
        <taxon>Vertebrata</taxon>
        <taxon>Euteleostomi</taxon>
        <taxon>Actinopterygii</taxon>
        <taxon>Neopterygii</taxon>
        <taxon>Teleostei</taxon>
        <taxon>Protacanthopterygii</taxon>
        <taxon>Salmoniformes</taxon>
        <taxon>Salmonidae</taxon>
        <taxon>Coregoninae</taxon>
        <taxon>Coregonus</taxon>
    </lineage>
</organism>
<feature type="compositionally biased region" description="Basic and acidic residues" evidence="1">
    <location>
        <begin position="947"/>
        <end position="959"/>
    </location>
</feature>
<dbReference type="Pfam" id="PF15262">
    <property type="entry name" value="DUF4592"/>
    <property type="match status" value="1"/>
</dbReference>
<dbReference type="Proteomes" id="UP001356427">
    <property type="component" value="Unassembled WGS sequence"/>
</dbReference>
<feature type="compositionally biased region" description="Low complexity" evidence="1">
    <location>
        <begin position="841"/>
        <end position="859"/>
    </location>
</feature>
<evidence type="ECO:0000313" key="4">
    <source>
        <dbReference type="Proteomes" id="UP001356427"/>
    </source>
</evidence>
<name>A0AAN8R1Y3_9TELE</name>